<protein>
    <recommendedName>
        <fullName evidence="8">choline-phosphate cytidylyltransferase</fullName>
        <ecNumber evidence="8">2.7.7.15</ecNumber>
    </recommendedName>
</protein>
<dbReference type="PANTHER" id="PTHR10739">
    <property type="entry name" value="CYTIDYLYLTRANSFERASE"/>
    <property type="match status" value="1"/>
</dbReference>
<keyword evidence="2" id="KW-0444">Lipid biosynthesis</keyword>
<dbReference type="NCBIfam" id="TIGR00125">
    <property type="entry name" value="cyt_tran_rel"/>
    <property type="match status" value="1"/>
</dbReference>
<keyword evidence="6" id="KW-0594">Phospholipid biosynthesis</keyword>
<dbReference type="InterPro" id="IPR014729">
    <property type="entry name" value="Rossmann-like_a/b/a_fold"/>
</dbReference>
<dbReference type="EMBL" id="GG662605">
    <property type="protein sequence ID" value="EAS01220.1"/>
    <property type="molecule type" value="Genomic_DNA"/>
</dbReference>
<evidence type="ECO:0000256" key="2">
    <source>
        <dbReference type="ARBA" id="ARBA00022516"/>
    </source>
</evidence>
<evidence type="ECO:0000256" key="6">
    <source>
        <dbReference type="ARBA" id="ARBA00023209"/>
    </source>
</evidence>
<dbReference type="GeneID" id="7823790"/>
<organism evidence="10 11">
    <name type="scientific">Tetrahymena thermophila (strain SB210)</name>
    <dbReference type="NCBI Taxonomy" id="312017"/>
    <lineage>
        <taxon>Eukaryota</taxon>
        <taxon>Sar</taxon>
        <taxon>Alveolata</taxon>
        <taxon>Ciliophora</taxon>
        <taxon>Intramacronucleata</taxon>
        <taxon>Oligohymenophorea</taxon>
        <taxon>Hymenostomatida</taxon>
        <taxon>Tetrahymenina</taxon>
        <taxon>Tetrahymenidae</taxon>
        <taxon>Tetrahymena</taxon>
    </lineage>
</organism>
<evidence type="ECO:0000256" key="8">
    <source>
        <dbReference type="ARBA" id="ARBA00026101"/>
    </source>
</evidence>
<evidence type="ECO:0000259" key="9">
    <source>
        <dbReference type="Pfam" id="PF01467"/>
    </source>
</evidence>
<keyword evidence="11" id="KW-1185">Reference proteome</keyword>
<gene>
    <name evidence="10" type="ORF">TTHERM_00318830</name>
</gene>
<reference evidence="11" key="1">
    <citation type="journal article" date="2006" name="PLoS Biol.">
        <title>Macronuclear genome sequence of the ciliate Tetrahymena thermophila, a model eukaryote.</title>
        <authorList>
            <person name="Eisen J.A."/>
            <person name="Coyne R.S."/>
            <person name="Wu M."/>
            <person name="Wu D."/>
            <person name="Thiagarajan M."/>
            <person name="Wortman J.R."/>
            <person name="Badger J.H."/>
            <person name="Ren Q."/>
            <person name="Amedeo P."/>
            <person name="Jones K.M."/>
            <person name="Tallon L.J."/>
            <person name="Delcher A.L."/>
            <person name="Salzberg S.L."/>
            <person name="Silva J.C."/>
            <person name="Haas B.J."/>
            <person name="Majoros W.H."/>
            <person name="Farzad M."/>
            <person name="Carlton J.M."/>
            <person name="Smith R.K. Jr."/>
            <person name="Garg J."/>
            <person name="Pearlman R.E."/>
            <person name="Karrer K.M."/>
            <person name="Sun L."/>
            <person name="Manning G."/>
            <person name="Elde N.C."/>
            <person name="Turkewitz A.P."/>
            <person name="Asai D.J."/>
            <person name="Wilkes D.E."/>
            <person name="Wang Y."/>
            <person name="Cai H."/>
            <person name="Collins K."/>
            <person name="Stewart B.A."/>
            <person name="Lee S.R."/>
            <person name="Wilamowska K."/>
            <person name="Weinberg Z."/>
            <person name="Ruzzo W.L."/>
            <person name="Wloga D."/>
            <person name="Gaertig J."/>
            <person name="Frankel J."/>
            <person name="Tsao C.-C."/>
            <person name="Gorovsky M.A."/>
            <person name="Keeling P.J."/>
            <person name="Waller R.F."/>
            <person name="Patron N.J."/>
            <person name="Cherry J.M."/>
            <person name="Stover N.A."/>
            <person name="Krieger C.J."/>
            <person name="del Toro C."/>
            <person name="Ryder H.F."/>
            <person name="Williamson S.C."/>
            <person name="Barbeau R.A."/>
            <person name="Hamilton E.P."/>
            <person name="Orias E."/>
        </authorList>
    </citation>
    <scope>NUCLEOTIDE SEQUENCE [LARGE SCALE GENOMIC DNA]</scope>
    <source>
        <strain evidence="11">SB210</strain>
    </source>
</reference>
<proteinExistence type="inferred from homology"/>
<evidence type="ECO:0000313" key="11">
    <source>
        <dbReference type="Proteomes" id="UP000009168"/>
    </source>
</evidence>
<dbReference type="GO" id="GO:0031210">
    <property type="term" value="F:phosphatidylcholine binding"/>
    <property type="evidence" value="ECO:0007669"/>
    <property type="project" value="TreeGrafter"/>
</dbReference>
<keyword evidence="4 10" id="KW-0548">Nucleotidyltransferase</keyword>
<evidence type="ECO:0000256" key="5">
    <source>
        <dbReference type="ARBA" id="ARBA00023098"/>
    </source>
</evidence>
<keyword evidence="5" id="KW-0443">Lipid metabolism</keyword>
<dbReference type="Proteomes" id="UP000009168">
    <property type="component" value="Unassembled WGS sequence"/>
</dbReference>
<dbReference type="CDD" id="cd02174">
    <property type="entry name" value="CCT"/>
    <property type="match status" value="1"/>
</dbReference>
<name>I7LW98_TETTS</name>
<dbReference type="OMA" id="VYPAPWI"/>
<dbReference type="KEGG" id="tet:TTHERM_00318830"/>
<dbReference type="GO" id="GO:0004105">
    <property type="term" value="F:choline-phosphate cytidylyltransferase activity"/>
    <property type="evidence" value="ECO:0007669"/>
    <property type="project" value="UniProtKB-EC"/>
</dbReference>
<dbReference type="SUPFAM" id="SSF52374">
    <property type="entry name" value="Nucleotidylyl transferase"/>
    <property type="match status" value="1"/>
</dbReference>
<keyword evidence="3" id="KW-0808">Transferase</keyword>
<evidence type="ECO:0000256" key="4">
    <source>
        <dbReference type="ARBA" id="ARBA00022695"/>
    </source>
</evidence>
<dbReference type="InParanoid" id="I7LW98"/>
<dbReference type="Pfam" id="PF01467">
    <property type="entry name" value="CTP_transf_like"/>
    <property type="match status" value="1"/>
</dbReference>
<dbReference type="InterPro" id="IPR004821">
    <property type="entry name" value="Cyt_trans-like"/>
</dbReference>
<evidence type="ECO:0000256" key="3">
    <source>
        <dbReference type="ARBA" id="ARBA00022679"/>
    </source>
</evidence>
<comment type="similarity">
    <text evidence="1">Belongs to the cytidylyltransferase family.</text>
</comment>
<sequence length="204" mass="23719">MSQVENNQNNDNNRVIRVYADGVYDCFHFGHALQLEQCKKLFPNVHLIVGVSGQEETEKLKGQTLMNGYERSESVKHCKWVDEVVYPCPWIITQEFLDEHKIDYVAHDVAPYTSAGSDDIYAFVKKAGKFKETKRTDGISTSDVIMRILKDRDGYTIRNLKRGYTREQLGISYFEEMLLRAKEFISELEKKVVPCQRRKKNKAQ</sequence>
<evidence type="ECO:0000256" key="1">
    <source>
        <dbReference type="ARBA" id="ARBA00010101"/>
    </source>
</evidence>
<dbReference type="Gene3D" id="3.40.50.620">
    <property type="entry name" value="HUPs"/>
    <property type="match status" value="1"/>
</dbReference>
<keyword evidence="7" id="KW-1208">Phospholipid metabolism</keyword>
<dbReference type="EC" id="2.7.7.15" evidence="8"/>
<dbReference type="AlphaFoldDB" id="I7LW98"/>
<dbReference type="InterPro" id="IPR045049">
    <property type="entry name" value="Pcy1-like"/>
</dbReference>
<dbReference type="RefSeq" id="XP_001021465.1">
    <property type="nucleotide sequence ID" value="XM_001021465.3"/>
</dbReference>
<feature type="domain" description="Cytidyltransferase-like" evidence="9">
    <location>
        <begin position="19"/>
        <end position="146"/>
    </location>
</feature>
<dbReference type="PANTHER" id="PTHR10739:SF13">
    <property type="entry name" value="CHOLINE-PHOSPHATE CYTIDYLYLTRANSFERASE"/>
    <property type="match status" value="1"/>
</dbReference>
<dbReference type="OrthoDB" id="17102at2759"/>
<evidence type="ECO:0000313" key="10">
    <source>
        <dbReference type="EMBL" id="EAS01220.1"/>
    </source>
</evidence>
<dbReference type="STRING" id="312017.I7LW98"/>
<dbReference type="eggNOG" id="KOG2804">
    <property type="taxonomic scope" value="Eukaryota"/>
</dbReference>
<accession>I7LW98</accession>
<evidence type="ECO:0000256" key="7">
    <source>
        <dbReference type="ARBA" id="ARBA00023264"/>
    </source>
</evidence>
<dbReference type="HOGENOM" id="CLU_034585_1_1_1"/>
<dbReference type="InterPro" id="IPR041723">
    <property type="entry name" value="CCT"/>
</dbReference>